<accession>A0AAW2HRP6</accession>
<feature type="compositionally biased region" description="Low complexity" evidence="1">
    <location>
        <begin position="104"/>
        <end position="121"/>
    </location>
</feature>
<feature type="region of interest" description="Disordered" evidence="1">
    <location>
        <begin position="15"/>
        <end position="121"/>
    </location>
</feature>
<gene>
    <name evidence="2" type="ORF">PYX00_005222</name>
</gene>
<evidence type="ECO:0000256" key="1">
    <source>
        <dbReference type="SAM" id="MobiDB-lite"/>
    </source>
</evidence>
<evidence type="ECO:0000313" key="2">
    <source>
        <dbReference type="EMBL" id="KAL0272140.1"/>
    </source>
</evidence>
<feature type="compositionally biased region" description="Polar residues" evidence="1">
    <location>
        <begin position="15"/>
        <end position="24"/>
    </location>
</feature>
<protein>
    <submittedName>
        <fullName evidence="2">Uncharacterized protein</fullName>
    </submittedName>
</protein>
<dbReference type="AlphaFoldDB" id="A0AAW2HRP6"/>
<sequence>MADDFENFQGMHTTISIVPTSSASDAAPQMTRPLISVKDFRIPSASPGGVVSSSTSSPPGSACMRPPPPPGPPRPSRNVGYVEVKQERLDRERHPHEEPSSSIPDLGKSLPSSLSLEPLRSGTCRRCEPSGPGTARLRFGDAARMCDYVTSVLSWATSVVVIRLSSPPAVGAVRRCVRNAPARLPPNKYSTSV</sequence>
<dbReference type="EMBL" id="JARGDH010000003">
    <property type="protein sequence ID" value="KAL0272140.1"/>
    <property type="molecule type" value="Genomic_DNA"/>
</dbReference>
<reference evidence="2" key="1">
    <citation type="journal article" date="2024" name="Gigascience">
        <title>Chromosome-level genome of the poultry shaft louse Menopon gallinae provides insight into the host-switching and adaptive evolution of parasitic lice.</title>
        <authorList>
            <person name="Xu Y."/>
            <person name="Ma L."/>
            <person name="Liu S."/>
            <person name="Liang Y."/>
            <person name="Liu Q."/>
            <person name="He Z."/>
            <person name="Tian L."/>
            <person name="Duan Y."/>
            <person name="Cai W."/>
            <person name="Li H."/>
            <person name="Song F."/>
        </authorList>
    </citation>
    <scope>NUCLEOTIDE SEQUENCE</scope>
    <source>
        <strain evidence="2">Cailab_2023a</strain>
    </source>
</reference>
<feature type="compositionally biased region" description="Basic and acidic residues" evidence="1">
    <location>
        <begin position="84"/>
        <end position="99"/>
    </location>
</feature>
<proteinExistence type="predicted"/>
<name>A0AAW2HRP6_9NEOP</name>
<feature type="compositionally biased region" description="Pro residues" evidence="1">
    <location>
        <begin position="65"/>
        <end position="75"/>
    </location>
</feature>
<feature type="compositionally biased region" description="Low complexity" evidence="1">
    <location>
        <begin position="43"/>
        <end position="64"/>
    </location>
</feature>
<organism evidence="2">
    <name type="scientific">Menopon gallinae</name>
    <name type="common">poultry shaft louse</name>
    <dbReference type="NCBI Taxonomy" id="328185"/>
    <lineage>
        <taxon>Eukaryota</taxon>
        <taxon>Metazoa</taxon>
        <taxon>Ecdysozoa</taxon>
        <taxon>Arthropoda</taxon>
        <taxon>Hexapoda</taxon>
        <taxon>Insecta</taxon>
        <taxon>Pterygota</taxon>
        <taxon>Neoptera</taxon>
        <taxon>Paraneoptera</taxon>
        <taxon>Psocodea</taxon>
        <taxon>Troctomorpha</taxon>
        <taxon>Phthiraptera</taxon>
        <taxon>Amblycera</taxon>
        <taxon>Menoponidae</taxon>
        <taxon>Menopon</taxon>
    </lineage>
</organism>
<comment type="caution">
    <text evidence="2">The sequence shown here is derived from an EMBL/GenBank/DDBJ whole genome shotgun (WGS) entry which is preliminary data.</text>
</comment>